<keyword evidence="3" id="KW-1185">Reference proteome</keyword>
<name>A0ABN2UJ49_9MICO</name>
<dbReference type="EMBL" id="BAAAPW010000003">
    <property type="protein sequence ID" value="GAA2037569.1"/>
    <property type="molecule type" value="Genomic_DNA"/>
</dbReference>
<protein>
    <submittedName>
        <fullName evidence="2">Uncharacterized protein</fullName>
    </submittedName>
</protein>
<evidence type="ECO:0000313" key="3">
    <source>
        <dbReference type="Proteomes" id="UP001501196"/>
    </source>
</evidence>
<feature type="transmembrane region" description="Helical" evidence="1">
    <location>
        <begin position="39"/>
        <end position="63"/>
    </location>
</feature>
<gene>
    <name evidence="2" type="ORF">GCM10009819_22770</name>
</gene>
<feature type="transmembrane region" description="Helical" evidence="1">
    <location>
        <begin position="110"/>
        <end position="143"/>
    </location>
</feature>
<dbReference type="Proteomes" id="UP001501196">
    <property type="component" value="Unassembled WGS sequence"/>
</dbReference>
<sequence>MQADHPSDTASAPASATERVRVRWYRRRPPAGLGRSDRIVWWCGHAQLFLAAALLPIGLVLVLPARPIEAPFAVVLVGLAMIALAGPVAISGRLLRAAPRGLAGLHGGWRVVALVAWVLATALVATVAVAACVPAAAYGWLWIGNGIRF</sequence>
<keyword evidence="1" id="KW-0812">Transmembrane</keyword>
<dbReference type="RefSeq" id="WP_344373534.1">
    <property type="nucleotide sequence ID" value="NZ_BAAAPW010000003.1"/>
</dbReference>
<feature type="transmembrane region" description="Helical" evidence="1">
    <location>
        <begin position="70"/>
        <end position="90"/>
    </location>
</feature>
<organism evidence="2 3">
    <name type="scientific">Agromyces tropicus</name>
    <dbReference type="NCBI Taxonomy" id="555371"/>
    <lineage>
        <taxon>Bacteria</taxon>
        <taxon>Bacillati</taxon>
        <taxon>Actinomycetota</taxon>
        <taxon>Actinomycetes</taxon>
        <taxon>Micrococcales</taxon>
        <taxon>Microbacteriaceae</taxon>
        <taxon>Agromyces</taxon>
    </lineage>
</organism>
<accession>A0ABN2UJ49</accession>
<evidence type="ECO:0000313" key="2">
    <source>
        <dbReference type="EMBL" id="GAA2037569.1"/>
    </source>
</evidence>
<keyword evidence="1" id="KW-0472">Membrane</keyword>
<evidence type="ECO:0000256" key="1">
    <source>
        <dbReference type="SAM" id="Phobius"/>
    </source>
</evidence>
<reference evidence="2 3" key="1">
    <citation type="journal article" date="2019" name="Int. J. Syst. Evol. Microbiol.">
        <title>The Global Catalogue of Microorganisms (GCM) 10K type strain sequencing project: providing services to taxonomists for standard genome sequencing and annotation.</title>
        <authorList>
            <consortium name="The Broad Institute Genomics Platform"/>
            <consortium name="The Broad Institute Genome Sequencing Center for Infectious Disease"/>
            <person name="Wu L."/>
            <person name="Ma J."/>
        </authorList>
    </citation>
    <scope>NUCLEOTIDE SEQUENCE [LARGE SCALE GENOMIC DNA]</scope>
    <source>
        <strain evidence="2 3">JCM 15672</strain>
    </source>
</reference>
<comment type="caution">
    <text evidence="2">The sequence shown here is derived from an EMBL/GenBank/DDBJ whole genome shotgun (WGS) entry which is preliminary data.</text>
</comment>
<keyword evidence="1" id="KW-1133">Transmembrane helix</keyword>
<proteinExistence type="predicted"/>